<evidence type="ECO:0000256" key="1">
    <source>
        <dbReference type="ARBA" id="ARBA00000677"/>
    </source>
</evidence>
<dbReference type="InterPro" id="IPR036286">
    <property type="entry name" value="LexA/Signal_pep-like_sf"/>
</dbReference>
<feature type="active site" evidence="6">
    <location>
        <position position="137"/>
    </location>
</feature>
<dbReference type="GO" id="GO:0004252">
    <property type="term" value="F:serine-type endopeptidase activity"/>
    <property type="evidence" value="ECO:0007669"/>
    <property type="project" value="InterPro"/>
</dbReference>
<keyword evidence="5 7" id="KW-0378">Hydrolase</keyword>
<feature type="domain" description="Peptidase S26" evidence="8">
    <location>
        <begin position="20"/>
        <end position="173"/>
    </location>
</feature>
<reference evidence="9 10" key="1">
    <citation type="submission" date="2016-08" db="EMBL/GenBank/DDBJ databases">
        <title>Hymenobacter coccineus sp. nov., Hymenobacter lapidarius sp. nov. and Hymenobacter glacialis sp. nov., isolated from Antarctic soil.</title>
        <authorList>
            <person name="Sedlacek I."/>
            <person name="Kralova S."/>
            <person name="Kyrova K."/>
            <person name="Maslanova I."/>
            <person name="Stankova E."/>
            <person name="Vrbovska V."/>
            <person name="Nemec M."/>
            <person name="Bartak M."/>
            <person name="Svec P."/>
            <person name="Busse H.-J."/>
            <person name="Pantucek R."/>
        </authorList>
    </citation>
    <scope>NUCLEOTIDE SEQUENCE [LARGE SCALE GENOMIC DNA]</scope>
    <source>
        <strain evidence="9 10">CCM 8649</strain>
    </source>
</reference>
<gene>
    <name evidence="9" type="ORF">BEN49_19355</name>
</gene>
<dbReference type="InterPro" id="IPR000223">
    <property type="entry name" value="Pept_S26A_signal_pept_1"/>
</dbReference>
<dbReference type="PANTHER" id="PTHR43390:SF1">
    <property type="entry name" value="CHLOROPLAST PROCESSING PEPTIDASE"/>
    <property type="match status" value="1"/>
</dbReference>
<dbReference type="OrthoDB" id="9802919at2"/>
<dbReference type="CDD" id="cd06530">
    <property type="entry name" value="S26_SPase_I"/>
    <property type="match status" value="2"/>
</dbReference>
<dbReference type="PANTHER" id="PTHR43390">
    <property type="entry name" value="SIGNAL PEPTIDASE I"/>
    <property type="match status" value="1"/>
</dbReference>
<sequence>MAFFRKKPAGAPAPPKSTAREWADSLLFAVVVASIFRWSAAEAYVIPSPSMEGTLLVGDYLVVSKLHYGPITPQTPLQVPLTHQTDPLFHLKSYSSLIQLPTYRFPSFSEIKRNDVVVFHVPFEAQYPADLRDNYIKRCVAVAGDQFELRNGQLLVNGQVAPEQGALEHKYFIQTTENNDDVQRDFRDHGVVDYHLTADDQLIYDNEGKPALQNDVRYGPGYEVDCTPATAAFFRAQPYVRGVVAEVEPAGQPAPWGPALFPDNPDYPATAVAPATPGLRHWNQDNYGPLAVPRKGQTVPLTPQNAAAYYKLILRYEHNEGITLSATGNDLTILQNGKPLTSYTFKQNYYFMMGDNRHNSLDSRFWGFVPEDHVVGKAVLVWLSVDPYADFLHKIRWSRLFHSIS</sequence>
<comment type="caution">
    <text evidence="9">The sequence shown here is derived from an EMBL/GenBank/DDBJ whole genome shotgun (WGS) entry which is preliminary data.</text>
</comment>
<dbReference type="InterPro" id="IPR019758">
    <property type="entry name" value="Pept_S26A_signal_pept_1_CS"/>
</dbReference>
<evidence type="ECO:0000256" key="6">
    <source>
        <dbReference type="PIRSR" id="PIRSR600223-1"/>
    </source>
</evidence>
<evidence type="ECO:0000259" key="8">
    <source>
        <dbReference type="Pfam" id="PF10502"/>
    </source>
</evidence>
<feature type="active site" evidence="6">
    <location>
        <position position="50"/>
    </location>
</feature>
<name>A0A1G1TL02_9BACT</name>
<evidence type="ECO:0000313" key="9">
    <source>
        <dbReference type="EMBL" id="OGX91556.1"/>
    </source>
</evidence>
<evidence type="ECO:0000256" key="3">
    <source>
        <dbReference type="ARBA" id="ARBA00013208"/>
    </source>
</evidence>
<dbReference type="NCBIfam" id="TIGR02227">
    <property type="entry name" value="sigpep_I_bact"/>
    <property type="match status" value="2"/>
</dbReference>
<dbReference type="AlphaFoldDB" id="A0A1G1TL02"/>
<feature type="domain" description="Peptidase S26" evidence="8">
    <location>
        <begin position="339"/>
        <end position="382"/>
    </location>
</feature>
<dbReference type="EC" id="3.4.21.89" evidence="3 7"/>
<dbReference type="PRINTS" id="PR00727">
    <property type="entry name" value="LEADERPTASE"/>
</dbReference>
<protein>
    <recommendedName>
        <fullName evidence="4 7">Signal peptidase I</fullName>
        <ecNumber evidence="3 7">3.4.21.89</ecNumber>
    </recommendedName>
</protein>
<organism evidence="9 10">
    <name type="scientific">Hymenobacter coccineus</name>
    <dbReference type="NCBI Taxonomy" id="1908235"/>
    <lineage>
        <taxon>Bacteria</taxon>
        <taxon>Pseudomonadati</taxon>
        <taxon>Bacteroidota</taxon>
        <taxon>Cytophagia</taxon>
        <taxon>Cytophagales</taxon>
        <taxon>Hymenobacteraceae</taxon>
        <taxon>Hymenobacter</taxon>
    </lineage>
</organism>
<dbReference type="EMBL" id="MDZA01000050">
    <property type="protein sequence ID" value="OGX91556.1"/>
    <property type="molecule type" value="Genomic_DNA"/>
</dbReference>
<evidence type="ECO:0000256" key="2">
    <source>
        <dbReference type="ARBA" id="ARBA00009370"/>
    </source>
</evidence>
<evidence type="ECO:0000256" key="4">
    <source>
        <dbReference type="ARBA" id="ARBA00019232"/>
    </source>
</evidence>
<proteinExistence type="inferred from homology"/>
<dbReference type="SUPFAM" id="SSF51306">
    <property type="entry name" value="LexA/Signal peptidase"/>
    <property type="match status" value="2"/>
</dbReference>
<keyword evidence="10" id="KW-1185">Reference proteome</keyword>
<dbReference type="Gene3D" id="2.10.109.10">
    <property type="entry name" value="Umud Fragment, subunit A"/>
    <property type="match status" value="2"/>
</dbReference>
<keyword evidence="7" id="KW-0645">Protease</keyword>
<dbReference type="Pfam" id="PF10502">
    <property type="entry name" value="Peptidase_S26"/>
    <property type="match status" value="2"/>
</dbReference>
<dbReference type="GO" id="GO:0016020">
    <property type="term" value="C:membrane"/>
    <property type="evidence" value="ECO:0007669"/>
    <property type="project" value="UniProtKB-SubCell"/>
</dbReference>
<evidence type="ECO:0000313" key="10">
    <source>
        <dbReference type="Proteomes" id="UP000177506"/>
    </source>
</evidence>
<dbReference type="GO" id="GO:0009003">
    <property type="term" value="F:signal peptidase activity"/>
    <property type="evidence" value="ECO:0007669"/>
    <property type="project" value="UniProtKB-EC"/>
</dbReference>
<dbReference type="GO" id="GO:0006465">
    <property type="term" value="P:signal peptide processing"/>
    <property type="evidence" value="ECO:0007669"/>
    <property type="project" value="InterPro"/>
</dbReference>
<dbReference type="RefSeq" id="WP_070741159.1">
    <property type="nucleotide sequence ID" value="NZ_MDZA01000050.1"/>
</dbReference>
<dbReference type="PROSITE" id="PS00761">
    <property type="entry name" value="SPASE_I_3"/>
    <property type="match status" value="1"/>
</dbReference>
<comment type="subcellular location">
    <subcellularLocation>
        <location evidence="7">Membrane</location>
        <topology evidence="7">Single-pass type II membrane protein</topology>
    </subcellularLocation>
</comment>
<accession>A0A1G1TL02</accession>
<dbReference type="InterPro" id="IPR019533">
    <property type="entry name" value="Peptidase_S26"/>
</dbReference>
<evidence type="ECO:0000256" key="7">
    <source>
        <dbReference type="RuleBase" id="RU362042"/>
    </source>
</evidence>
<evidence type="ECO:0000256" key="5">
    <source>
        <dbReference type="ARBA" id="ARBA00022801"/>
    </source>
</evidence>
<dbReference type="Proteomes" id="UP000177506">
    <property type="component" value="Unassembled WGS sequence"/>
</dbReference>
<comment type="catalytic activity">
    <reaction evidence="1 7">
        <text>Cleavage of hydrophobic, N-terminal signal or leader sequences from secreted and periplasmic proteins.</text>
        <dbReference type="EC" id="3.4.21.89"/>
    </reaction>
</comment>
<comment type="similarity">
    <text evidence="2 7">Belongs to the peptidase S26 family.</text>
</comment>